<proteinExistence type="predicted"/>
<dbReference type="EMBL" id="RZNY01000010">
    <property type="protein sequence ID" value="RUT46224.1"/>
    <property type="molecule type" value="Genomic_DNA"/>
</dbReference>
<evidence type="ECO:0000259" key="13">
    <source>
        <dbReference type="PROSITE" id="PS50885"/>
    </source>
</evidence>
<keyword evidence="9 12" id="KW-1133">Transmembrane helix</keyword>
<accession>A0A433Y8H6</accession>
<dbReference type="InterPro" id="IPR003594">
    <property type="entry name" value="HATPase_dom"/>
</dbReference>
<dbReference type="CDD" id="cd06225">
    <property type="entry name" value="HAMP"/>
    <property type="match status" value="1"/>
</dbReference>
<sequence>MKIRQLSLRNKLVGSAVICLLIPLIVVYLVTNYLTRDLILDKAISTAEDTLKVSKSDVNRVFDQMLEISNFVLMNNEIRQMLLVDPSKLGSAENRADTIISSSRLSRFLDDLVLPNKDFYVTILGENNYIYTSYSYSDYNPVQLYEQNWFSELDNIPNFSTYWLGQQNIYYNKSDLNSSNWVTIGRPIKTTAANPIGYVVVTVNERIIHPYLTQSSDQDTFLLDDDGVVVSHVDSTKIGEKMSWWKEDESSKTIEIDGAKYIYVAQDLDSNNWRIVSLISLSSAVAKNKHILFVSFAVQVLFSLVFFVLLTLLISRFTKPIANLIRFVKKIGRGQLDLRSGISGQNEVAHLAGTIDYMLDQIQSMIEQITVEQTKKRKAELEMLQAQINPHFMFNLLNSIRLNILIQGDKESAELIGSLSSLLRMTFNRDNEFIPLEEEVDTVSHYVRLMNFRHANQVRFEVKFASEQCGDARVPRFMIQPLIENAIIHGFEQFDGEIFIDANIRENNGSELLQIFVRDNGIGMTEDKLNGLQAKLDDYEESGDLEKKGFSGIGVKNVVQRLRLIYGDQLHVDIQSEHNVGTEITLEFPLEIRE</sequence>
<keyword evidence="7 14" id="KW-0418">Kinase</keyword>
<dbReference type="InterPro" id="IPR050640">
    <property type="entry name" value="Bact_2-comp_sensor_kinase"/>
</dbReference>
<dbReference type="Gene3D" id="3.30.565.10">
    <property type="entry name" value="Histidine kinase-like ATPase, C-terminal domain"/>
    <property type="match status" value="1"/>
</dbReference>
<evidence type="ECO:0000256" key="7">
    <source>
        <dbReference type="ARBA" id="ARBA00022777"/>
    </source>
</evidence>
<dbReference type="AlphaFoldDB" id="A0A433Y8H6"/>
<reference evidence="14 15" key="1">
    <citation type="submission" date="2018-12" db="EMBL/GenBank/DDBJ databases">
        <authorList>
            <person name="Sun L."/>
            <person name="Chen Z."/>
        </authorList>
    </citation>
    <scope>NUCLEOTIDE SEQUENCE [LARGE SCALE GENOMIC DNA]</scope>
    <source>
        <strain evidence="14 15">DSM 15890</strain>
    </source>
</reference>
<protein>
    <submittedName>
        <fullName evidence="14">Sensor histidine kinase</fullName>
    </submittedName>
</protein>
<dbReference type="InterPro" id="IPR036890">
    <property type="entry name" value="HATPase_C_sf"/>
</dbReference>
<dbReference type="InterPro" id="IPR010559">
    <property type="entry name" value="Sig_transdc_His_kin_internal"/>
</dbReference>
<keyword evidence="3" id="KW-0597">Phosphoprotein</keyword>
<comment type="subcellular location">
    <subcellularLocation>
        <location evidence="1">Cell membrane</location>
        <topology evidence="1">Multi-pass membrane protein</topology>
    </subcellularLocation>
</comment>
<dbReference type="GO" id="GO:0005524">
    <property type="term" value="F:ATP binding"/>
    <property type="evidence" value="ECO:0007669"/>
    <property type="project" value="UniProtKB-KW"/>
</dbReference>
<dbReference type="Gene3D" id="3.30.450.20">
    <property type="entry name" value="PAS domain"/>
    <property type="match status" value="1"/>
</dbReference>
<dbReference type="PANTHER" id="PTHR34220">
    <property type="entry name" value="SENSOR HISTIDINE KINASE YPDA"/>
    <property type="match status" value="1"/>
</dbReference>
<dbReference type="GO" id="GO:0000155">
    <property type="term" value="F:phosphorelay sensor kinase activity"/>
    <property type="evidence" value="ECO:0007669"/>
    <property type="project" value="InterPro"/>
</dbReference>
<dbReference type="Pfam" id="PF00672">
    <property type="entry name" value="HAMP"/>
    <property type="match status" value="1"/>
</dbReference>
<comment type="caution">
    <text evidence="14">The sequence shown here is derived from an EMBL/GenBank/DDBJ whole genome shotgun (WGS) entry which is preliminary data.</text>
</comment>
<keyword evidence="10" id="KW-0902">Two-component regulatory system</keyword>
<dbReference type="SUPFAM" id="SSF55874">
    <property type="entry name" value="ATPase domain of HSP90 chaperone/DNA topoisomerase II/histidine kinase"/>
    <property type="match status" value="1"/>
</dbReference>
<evidence type="ECO:0000256" key="8">
    <source>
        <dbReference type="ARBA" id="ARBA00022840"/>
    </source>
</evidence>
<dbReference type="PROSITE" id="PS50885">
    <property type="entry name" value="HAMP"/>
    <property type="match status" value="1"/>
</dbReference>
<dbReference type="Pfam" id="PF02518">
    <property type="entry name" value="HATPase_c"/>
    <property type="match status" value="1"/>
</dbReference>
<evidence type="ECO:0000256" key="2">
    <source>
        <dbReference type="ARBA" id="ARBA00022475"/>
    </source>
</evidence>
<dbReference type="PANTHER" id="PTHR34220:SF11">
    <property type="entry name" value="SENSOR PROTEIN KINASE HPTS"/>
    <property type="match status" value="1"/>
</dbReference>
<feature type="domain" description="HAMP" evidence="13">
    <location>
        <begin position="315"/>
        <end position="367"/>
    </location>
</feature>
<evidence type="ECO:0000256" key="9">
    <source>
        <dbReference type="ARBA" id="ARBA00022989"/>
    </source>
</evidence>
<keyword evidence="15" id="KW-1185">Reference proteome</keyword>
<dbReference type="Proteomes" id="UP000279446">
    <property type="component" value="Unassembled WGS sequence"/>
</dbReference>
<gene>
    <name evidence="14" type="ORF">EJP82_13990</name>
</gene>
<evidence type="ECO:0000256" key="3">
    <source>
        <dbReference type="ARBA" id="ARBA00022553"/>
    </source>
</evidence>
<keyword evidence="5 12" id="KW-0812">Transmembrane</keyword>
<evidence type="ECO:0000256" key="6">
    <source>
        <dbReference type="ARBA" id="ARBA00022741"/>
    </source>
</evidence>
<name>A0A433Y8H6_9BACL</name>
<evidence type="ECO:0000256" key="5">
    <source>
        <dbReference type="ARBA" id="ARBA00022692"/>
    </source>
</evidence>
<dbReference type="OrthoDB" id="9776552at2"/>
<keyword evidence="6" id="KW-0547">Nucleotide-binding</keyword>
<keyword evidence="11 12" id="KW-0472">Membrane</keyword>
<keyword evidence="4" id="KW-0808">Transferase</keyword>
<dbReference type="SMART" id="SM00387">
    <property type="entry name" value="HATPase_c"/>
    <property type="match status" value="1"/>
</dbReference>
<evidence type="ECO:0000256" key="12">
    <source>
        <dbReference type="SAM" id="Phobius"/>
    </source>
</evidence>
<keyword evidence="2" id="KW-1003">Cell membrane</keyword>
<dbReference type="Gene3D" id="1.10.8.500">
    <property type="entry name" value="HAMP domain in histidine kinase"/>
    <property type="match status" value="1"/>
</dbReference>
<dbReference type="InterPro" id="IPR003660">
    <property type="entry name" value="HAMP_dom"/>
</dbReference>
<evidence type="ECO:0000313" key="15">
    <source>
        <dbReference type="Proteomes" id="UP000279446"/>
    </source>
</evidence>
<evidence type="ECO:0000256" key="4">
    <source>
        <dbReference type="ARBA" id="ARBA00022679"/>
    </source>
</evidence>
<keyword evidence="8" id="KW-0067">ATP-binding</keyword>
<evidence type="ECO:0000256" key="10">
    <source>
        <dbReference type="ARBA" id="ARBA00023012"/>
    </source>
</evidence>
<feature type="transmembrane region" description="Helical" evidence="12">
    <location>
        <begin position="12"/>
        <end position="30"/>
    </location>
</feature>
<dbReference type="RefSeq" id="WP_127192679.1">
    <property type="nucleotide sequence ID" value="NZ_RZNY01000010.1"/>
</dbReference>
<evidence type="ECO:0000256" key="1">
    <source>
        <dbReference type="ARBA" id="ARBA00004651"/>
    </source>
</evidence>
<dbReference type="GO" id="GO:0005886">
    <property type="term" value="C:plasma membrane"/>
    <property type="evidence" value="ECO:0007669"/>
    <property type="project" value="UniProtKB-SubCell"/>
</dbReference>
<organism evidence="14 15">
    <name type="scientific">Paenibacillus anaericanus</name>
    <dbReference type="NCBI Taxonomy" id="170367"/>
    <lineage>
        <taxon>Bacteria</taxon>
        <taxon>Bacillati</taxon>
        <taxon>Bacillota</taxon>
        <taxon>Bacilli</taxon>
        <taxon>Bacillales</taxon>
        <taxon>Paenibacillaceae</taxon>
        <taxon>Paenibacillus</taxon>
    </lineage>
</organism>
<dbReference type="SUPFAM" id="SSF158472">
    <property type="entry name" value="HAMP domain-like"/>
    <property type="match status" value="1"/>
</dbReference>
<evidence type="ECO:0000256" key="11">
    <source>
        <dbReference type="ARBA" id="ARBA00023136"/>
    </source>
</evidence>
<feature type="transmembrane region" description="Helical" evidence="12">
    <location>
        <begin position="291"/>
        <end position="314"/>
    </location>
</feature>
<dbReference type="SMART" id="SM00304">
    <property type="entry name" value="HAMP"/>
    <property type="match status" value="1"/>
</dbReference>
<evidence type="ECO:0000313" key="14">
    <source>
        <dbReference type="EMBL" id="RUT46224.1"/>
    </source>
</evidence>
<dbReference type="Pfam" id="PF06580">
    <property type="entry name" value="His_kinase"/>
    <property type="match status" value="1"/>
</dbReference>